<dbReference type="InterPro" id="IPR019815">
    <property type="entry name" value="Translation_initiation_fac_3_C"/>
</dbReference>
<evidence type="ECO:0000259" key="8">
    <source>
        <dbReference type="Pfam" id="PF00707"/>
    </source>
</evidence>
<dbReference type="InterPro" id="IPR001288">
    <property type="entry name" value="Translation_initiation_fac_3"/>
</dbReference>
<protein>
    <recommendedName>
        <fullName evidence="4 5">Translation initiation factor IF-3</fullName>
    </recommendedName>
</protein>
<evidence type="ECO:0000256" key="5">
    <source>
        <dbReference type="NCBIfam" id="TIGR00168"/>
    </source>
</evidence>
<dbReference type="SUPFAM" id="SSF55200">
    <property type="entry name" value="Translation initiation factor IF3, C-terminal domain"/>
    <property type="match status" value="1"/>
</dbReference>
<dbReference type="InterPro" id="IPR036788">
    <property type="entry name" value="T_IF-3_C_sf"/>
</dbReference>
<dbReference type="GO" id="GO:0003743">
    <property type="term" value="F:translation initiation factor activity"/>
    <property type="evidence" value="ECO:0007669"/>
    <property type="project" value="UniProtKB-UniRule"/>
</dbReference>
<dbReference type="EMBL" id="DSUJ01000008">
    <property type="protein sequence ID" value="HFI91430.1"/>
    <property type="molecule type" value="Genomic_DNA"/>
</dbReference>
<feature type="region of interest" description="Disordered" evidence="7">
    <location>
        <begin position="156"/>
        <end position="181"/>
    </location>
</feature>
<evidence type="ECO:0000313" key="10">
    <source>
        <dbReference type="EMBL" id="HFI91430.1"/>
    </source>
</evidence>
<dbReference type="PANTHER" id="PTHR10938">
    <property type="entry name" value="TRANSLATION INITIATION FACTOR IF-3"/>
    <property type="match status" value="1"/>
</dbReference>
<sequence length="181" mass="20904">MSDKKTVRVNEEIKAPKVRVIDFDGTQRGIFTVRDAIKLAEERKLDLVEIAPQADPPVCKIIDFGKFKYEQQKKEKLQKKNQVVSVLKEIRLHPNTDTHDFDFKVRHAINFIEEGNKVKVSVLFKGREMAYTEQGEELIKRFIERLSDIAKVESEPKMEGRNLSAILVPQSKKGKKQKQQG</sequence>
<dbReference type="Pfam" id="PF00707">
    <property type="entry name" value="IF3_C"/>
    <property type="match status" value="1"/>
</dbReference>
<evidence type="ECO:0000256" key="7">
    <source>
        <dbReference type="SAM" id="MobiDB-lite"/>
    </source>
</evidence>
<dbReference type="InterPro" id="IPR036787">
    <property type="entry name" value="T_IF-3_N_sf"/>
</dbReference>
<gene>
    <name evidence="4" type="primary">infC</name>
    <name evidence="10" type="ORF">ENS31_07860</name>
</gene>
<dbReference type="FunFam" id="3.10.20.80:FF:000001">
    <property type="entry name" value="Translation initiation factor IF-3"/>
    <property type="match status" value="1"/>
</dbReference>
<keyword evidence="3 4" id="KW-0648">Protein biosynthesis</keyword>
<dbReference type="InterPro" id="IPR019813">
    <property type="entry name" value="Translation_initiation_fac3_CS"/>
</dbReference>
<dbReference type="GO" id="GO:0005829">
    <property type="term" value="C:cytosol"/>
    <property type="evidence" value="ECO:0007669"/>
    <property type="project" value="TreeGrafter"/>
</dbReference>
<evidence type="ECO:0000259" key="9">
    <source>
        <dbReference type="Pfam" id="PF05198"/>
    </source>
</evidence>
<dbReference type="RefSeq" id="WP_304147075.1">
    <property type="nucleotide sequence ID" value="NZ_JAOAIE010000103.1"/>
</dbReference>
<evidence type="ECO:0000256" key="6">
    <source>
        <dbReference type="RuleBase" id="RU000646"/>
    </source>
</evidence>
<reference evidence="10" key="1">
    <citation type="journal article" date="2020" name="mSystems">
        <title>Genome- and Community-Level Interaction Insights into Carbon Utilization and Element Cycling Functions of Hydrothermarchaeota in Hydrothermal Sediment.</title>
        <authorList>
            <person name="Zhou Z."/>
            <person name="Liu Y."/>
            <person name="Xu W."/>
            <person name="Pan J."/>
            <person name="Luo Z.H."/>
            <person name="Li M."/>
        </authorList>
    </citation>
    <scope>NUCLEOTIDE SEQUENCE [LARGE SCALE GENOMIC DNA]</scope>
    <source>
        <strain evidence="10">SpSt-479</strain>
    </source>
</reference>
<dbReference type="PROSITE" id="PS00938">
    <property type="entry name" value="IF3"/>
    <property type="match status" value="1"/>
</dbReference>
<keyword evidence="2 4" id="KW-0396">Initiation factor</keyword>
<dbReference type="GO" id="GO:0043022">
    <property type="term" value="F:ribosome binding"/>
    <property type="evidence" value="ECO:0007669"/>
    <property type="project" value="UniProtKB-ARBA"/>
</dbReference>
<comment type="caution">
    <text evidence="10">The sequence shown here is derived from an EMBL/GenBank/DDBJ whole genome shotgun (WGS) entry which is preliminary data.</text>
</comment>
<dbReference type="AlphaFoldDB" id="A0A7V3E6W1"/>
<accession>A0A7V3E6W1</accession>
<dbReference type="PANTHER" id="PTHR10938:SF0">
    <property type="entry name" value="TRANSLATION INITIATION FACTOR IF-3, MITOCHONDRIAL"/>
    <property type="match status" value="1"/>
</dbReference>
<dbReference type="GO" id="GO:0016020">
    <property type="term" value="C:membrane"/>
    <property type="evidence" value="ECO:0007669"/>
    <property type="project" value="TreeGrafter"/>
</dbReference>
<comment type="function">
    <text evidence="4 6">IF-3 binds to the 30S ribosomal subunit and shifts the equilibrium between 70S ribosomes and their 50S and 30S subunits in favor of the free subunits, thus enhancing the availability of 30S subunits on which protein synthesis initiation begins.</text>
</comment>
<feature type="domain" description="Translation initiation factor 3 N-terminal" evidence="9">
    <location>
        <begin position="9"/>
        <end position="76"/>
    </location>
</feature>
<organism evidence="10">
    <name type="scientific">Ignavibacterium album</name>
    <dbReference type="NCBI Taxonomy" id="591197"/>
    <lineage>
        <taxon>Bacteria</taxon>
        <taxon>Pseudomonadati</taxon>
        <taxon>Ignavibacteriota</taxon>
        <taxon>Ignavibacteria</taxon>
        <taxon>Ignavibacteriales</taxon>
        <taxon>Ignavibacteriaceae</taxon>
        <taxon>Ignavibacterium</taxon>
    </lineage>
</organism>
<evidence type="ECO:0000256" key="1">
    <source>
        <dbReference type="ARBA" id="ARBA00005439"/>
    </source>
</evidence>
<comment type="similarity">
    <text evidence="1 4 6">Belongs to the IF-3 family.</text>
</comment>
<comment type="subunit">
    <text evidence="4 6">Monomer.</text>
</comment>
<evidence type="ECO:0000256" key="4">
    <source>
        <dbReference type="HAMAP-Rule" id="MF_00080"/>
    </source>
</evidence>
<evidence type="ECO:0000256" key="2">
    <source>
        <dbReference type="ARBA" id="ARBA00022540"/>
    </source>
</evidence>
<dbReference type="InterPro" id="IPR019814">
    <property type="entry name" value="Translation_initiation_fac_3_N"/>
</dbReference>
<comment type="subcellular location">
    <subcellularLocation>
        <location evidence="4 6">Cytoplasm</location>
    </subcellularLocation>
</comment>
<proteinExistence type="inferred from homology"/>
<evidence type="ECO:0000256" key="3">
    <source>
        <dbReference type="ARBA" id="ARBA00022917"/>
    </source>
</evidence>
<dbReference type="GO" id="GO:0032790">
    <property type="term" value="P:ribosome disassembly"/>
    <property type="evidence" value="ECO:0007669"/>
    <property type="project" value="TreeGrafter"/>
</dbReference>
<dbReference type="FunFam" id="3.30.110.10:FF:000001">
    <property type="entry name" value="Translation initiation factor IF-3"/>
    <property type="match status" value="1"/>
</dbReference>
<dbReference type="Gene3D" id="3.10.20.80">
    <property type="entry name" value="Translation initiation factor 3 (IF-3), N-terminal domain"/>
    <property type="match status" value="1"/>
</dbReference>
<name>A0A7V3E6W1_9BACT</name>
<dbReference type="Gene3D" id="3.30.110.10">
    <property type="entry name" value="Translation initiation factor 3 (IF-3), C-terminal domain"/>
    <property type="match status" value="1"/>
</dbReference>
<feature type="domain" description="Translation initiation factor 3 C-terminal" evidence="8">
    <location>
        <begin position="87"/>
        <end position="170"/>
    </location>
</feature>
<keyword evidence="4" id="KW-0963">Cytoplasm</keyword>
<dbReference type="Pfam" id="PF05198">
    <property type="entry name" value="IF3_N"/>
    <property type="match status" value="1"/>
</dbReference>
<dbReference type="NCBIfam" id="TIGR00168">
    <property type="entry name" value="infC"/>
    <property type="match status" value="1"/>
</dbReference>
<dbReference type="HAMAP" id="MF_00080">
    <property type="entry name" value="IF_3"/>
    <property type="match status" value="1"/>
</dbReference>
<dbReference type="SUPFAM" id="SSF54364">
    <property type="entry name" value="Translation initiation factor IF3, N-terminal domain"/>
    <property type="match status" value="1"/>
</dbReference>
<feature type="compositionally biased region" description="Basic residues" evidence="7">
    <location>
        <begin position="172"/>
        <end position="181"/>
    </location>
</feature>